<feature type="transmembrane region" description="Helical" evidence="6">
    <location>
        <begin position="319"/>
        <end position="339"/>
    </location>
</feature>
<dbReference type="PANTHER" id="PTHR23510">
    <property type="entry name" value="INNER MEMBRANE TRANSPORT PROTEIN YAJR"/>
    <property type="match status" value="1"/>
</dbReference>
<dbReference type="EMBL" id="JI170388">
    <property type="protein sequence ID" value="ADY44514.1"/>
    <property type="molecule type" value="mRNA"/>
</dbReference>
<evidence type="ECO:0000256" key="1">
    <source>
        <dbReference type="ARBA" id="ARBA00004127"/>
    </source>
</evidence>
<evidence type="ECO:0000256" key="3">
    <source>
        <dbReference type="ARBA" id="ARBA00022692"/>
    </source>
</evidence>
<sequence length="535" mass="59908">MPSIVVPQKSPVSAVTQLDDRKTPWRSIWLCNTLQFLNGIQFSILLTSMWPYLRILDSTADLGLYGWIVAMYPLGQTIASFFFGLWSQKTKSSKYPVATGAALMGVGNFIYGTLPLYEHGAKWVMLTARFVVGFGSGNLSVLRAYVATASSPKDRVKALSLGIGMFVLGLSVGPAVMLIFTPLGEDGFHLGWFPVTMYNLPALIMVLIAIIALALLFTSFQEQYAGIIKEKDSSSDVVVPKFDKTAAIICIGFWFISQCVATNYEALMNPLTMALYNWNNDQAILYNGIIIFASTAICFSIYLIIGLTRVGEFDKRKMIAFGLGTFTLYHLINIPWPFYSGPLDYMPLEENATVEDTSLHGGCFRRYEWCAHTTRVPLPLFIFAATVLTGISFPNIGSPTGTLFSEILGPRNQDTWSQEPGFHAGIIRFLRKFWTICWTNNIDRTLRKKWLFTTNGYTSNHVGNCYCYAHCFSKPARLFTINTSRWCRNAIQAWNLLSALSLHSLPKYGAICSNISTYILCILYENIRVQTSIFV</sequence>
<evidence type="ECO:0000256" key="5">
    <source>
        <dbReference type="ARBA" id="ARBA00023136"/>
    </source>
</evidence>
<dbReference type="PANTHER" id="PTHR23510:SF3">
    <property type="entry name" value="MAJOR FACILITATOR SUPERFAMILY DOMAIN-CONTAINING PROTEIN 8"/>
    <property type="match status" value="1"/>
</dbReference>
<feature type="transmembrane region" description="Helical" evidence="6">
    <location>
        <begin position="123"/>
        <end position="146"/>
    </location>
</feature>
<reference evidence="7" key="1">
    <citation type="journal article" date="2011" name="Genome Res.">
        <title>Deep small RNA sequencing from the nematode Ascaris reveals conservation, functional diversification, and novel developmental profiles.</title>
        <authorList>
            <person name="Wang J."/>
            <person name="Czech B."/>
            <person name="Crunk A."/>
            <person name="Wallace A."/>
            <person name="Mitreva M."/>
            <person name="Hannon G.J."/>
            <person name="Davis R.E."/>
        </authorList>
    </citation>
    <scope>NUCLEOTIDE SEQUENCE</scope>
</reference>
<keyword evidence="2" id="KW-0813">Transport</keyword>
<keyword evidence="5 6" id="KW-0472">Membrane</keyword>
<dbReference type="GO" id="GO:0012505">
    <property type="term" value="C:endomembrane system"/>
    <property type="evidence" value="ECO:0007669"/>
    <property type="project" value="UniProtKB-SubCell"/>
</dbReference>
<feature type="transmembrane region" description="Helical" evidence="6">
    <location>
        <begin position="284"/>
        <end position="307"/>
    </location>
</feature>
<dbReference type="InterPro" id="IPR051068">
    <property type="entry name" value="MFS_Domain-Containing_Protein"/>
</dbReference>
<keyword evidence="3 6" id="KW-0812">Transmembrane</keyword>
<dbReference type="Pfam" id="PF07690">
    <property type="entry name" value="MFS_1"/>
    <property type="match status" value="1"/>
</dbReference>
<keyword evidence="4 6" id="KW-1133">Transmembrane helix</keyword>
<accession>F1L310</accession>
<dbReference type="InterPro" id="IPR036259">
    <property type="entry name" value="MFS_trans_sf"/>
</dbReference>
<proteinExistence type="evidence at transcript level"/>
<feature type="transmembrane region" description="Helical" evidence="6">
    <location>
        <begin position="158"/>
        <end position="180"/>
    </location>
</feature>
<evidence type="ECO:0000313" key="7">
    <source>
        <dbReference type="EMBL" id="ADY44514.1"/>
    </source>
</evidence>
<organism evidence="7">
    <name type="scientific">Ascaris suum</name>
    <name type="common">Pig roundworm</name>
    <name type="synonym">Ascaris lumbricoides</name>
    <dbReference type="NCBI Taxonomy" id="6253"/>
    <lineage>
        <taxon>Eukaryota</taxon>
        <taxon>Metazoa</taxon>
        <taxon>Ecdysozoa</taxon>
        <taxon>Nematoda</taxon>
        <taxon>Chromadorea</taxon>
        <taxon>Rhabditida</taxon>
        <taxon>Spirurina</taxon>
        <taxon>Ascaridomorpha</taxon>
        <taxon>Ascaridoidea</taxon>
        <taxon>Ascarididae</taxon>
        <taxon>Ascaris</taxon>
    </lineage>
</organism>
<dbReference type="SUPFAM" id="SSF103473">
    <property type="entry name" value="MFS general substrate transporter"/>
    <property type="match status" value="1"/>
</dbReference>
<evidence type="ECO:0000256" key="6">
    <source>
        <dbReference type="SAM" id="Phobius"/>
    </source>
</evidence>
<dbReference type="Gene3D" id="1.20.1250.20">
    <property type="entry name" value="MFS general substrate transporter like domains"/>
    <property type="match status" value="1"/>
</dbReference>
<protein>
    <submittedName>
        <fullName evidence="7">Major facilitator superfamily domain-containing protein 8</fullName>
    </submittedName>
</protein>
<dbReference type="AlphaFoldDB" id="F1L310"/>
<feature type="transmembrane region" description="Helical" evidence="6">
    <location>
        <begin position="28"/>
        <end position="52"/>
    </location>
</feature>
<dbReference type="CDD" id="cd17326">
    <property type="entry name" value="MFS_MFSD8"/>
    <property type="match status" value="1"/>
</dbReference>
<feature type="transmembrane region" description="Helical" evidence="6">
    <location>
        <begin position="200"/>
        <end position="220"/>
    </location>
</feature>
<evidence type="ECO:0000256" key="4">
    <source>
        <dbReference type="ARBA" id="ARBA00022989"/>
    </source>
</evidence>
<comment type="subcellular location">
    <subcellularLocation>
        <location evidence="1">Endomembrane system</location>
        <topology evidence="1">Multi-pass membrane protein</topology>
    </subcellularLocation>
</comment>
<dbReference type="InterPro" id="IPR011701">
    <property type="entry name" value="MFS"/>
</dbReference>
<dbReference type="GO" id="GO:0022857">
    <property type="term" value="F:transmembrane transporter activity"/>
    <property type="evidence" value="ECO:0007669"/>
    <property type="project" value="InterPro"/>
</dbReference>
<dbReference type="GO" id="GO:0005765">
    <property type="term" value="C:lysosomal membrane"/>
    <property type="evidence" value="ECO:0007669"/>
    <property type="project" value="TreeGrafter"/>
</dbReference>
<feature type="transmembrane region" description="Helical" evidence="6">
    <location>
        <begin position="245"/>
        <end position="264"/>
    </location>
</feature>
<name>F1L310_ASCSU</name>
<feature type="transmembrane region" description="Helical" evidence="6">
    <location>
        <begin position="64"/>
        <end position="85"/>
    </location>
</feature>
<evidence type="ECO:0000256" key="2">
    <source>
        <dbReference type="ARBA" id="ARBA00022448"/>
    </source>
</evidence>
<feature type="transmembrane region" description="Helical" evidence="6">
    <location>
        <begin position="97"/>
        <end position="117"/>
    </location>
</feature>